<reference evidence="4 5" key="1">
    <citation type="journal article" date="2013" name="PLoS ONE">
        <title>Predicting the Proteins of Angomonas deanei, Strigomonas culicis and Their Respective Endosymbionts Reveals New Aspects of the Trypanosomatidae Family.</title>
        <authorList>
            <person name="Motta M.C."/>
            <person name="Martins A.C."/>
            <person name="de Souza S.S."/>
            <person name="Catta-Preta C.M."/>
            <person name="Silva R."/>
            <person name="Klein C.C."/>
            <person name="de Almeida L.G."/>
            <person name="de Lima Cunha O."/>
            <person name="Ciapina L.P."/>
            <person name="Brocchi M."/>
            <person name="Colabardini A.C."/>
            <person name="de Araujo Lima B."/>
            <person name="Machado C.R."/>
            <person name="de Almeida Soares C.M."/>
            <person name="Probst C.M."/>
            <person name="de Menezes C.B."/>
            <person name="Thompson C.E."/>
            <person name="Bartholomeu D.C."/>
            <person name="Gradia D.F."/>
            <person name="Pavoni D.P."/>
            <person name="Grisard E.C."/>
            <person name="Fantinatti-Garboggini F."/>
            <person name="Marchini F.K."/>
            <person name="Rodrigues-Luiz G.F."/>
            <person name="Wagner G."/>
            <person name="Goldman G.H."/>
            <person name="Fietto J.L."/>
            <person name="Elias M.C."/>
            <person name="Goldman M.H."/>
            <person name="Sagot M.F."/>
            <person name="Pereira M."/>
            <person name="Stoco P.H."/>
            <person name="de Mendonca-Neto R.P."/>
            <person name="Teixeira S.M."/>
            <person name="Maciel T.E."/>
            <person name="de Oliveira Mendes T.A."/>
            <person name="Urmenyi T.P."/>
            <person name="de Souza W."/>
            <person name="Schenkman S."/>
            <person name="de Vasconcelos A.T."/>
        </authorList>
    </citation>
    <scope>NUCLEOTIDE SEQUENCE [LARGE SCALE GENOMIC DNA]</scope>
</reference>
<proteinExistence type="predicted"/>
<dbReference type="PANTHER" id="PTHR43428">
    <property type="entry name" value="ARSENATE REDUCTASE"/>
    <property type="match status" value="1"/>
</dbReference>
<protein>
    <recommendedName>
        <fullName evidence="3">Phosphotyrosine protein phosphatase I domain-containing protein</fullName>
    </recommendedName>
</protein>
<feature type="domain" description="Phosphotyrosine protein phosphatase I" evidence="3">
    <location>
        <begin position="5"/>
        <end position="122"/>
    </location>
</feature>
<name>S9UQV9_9TRYP</name>
<dbReference type="SMART" id="SM00226">
    <property type="entry name" value="LMWPc"/>
    <property type="match status" value="1"/>
</dbReference>
<evidence type="ECO:0000313" key="5">
    <source>
        <dbReference type="Proteomes" id="UP000015354"/>
    </source>
</evidence>
<keyword evidence="1" id="KW-0059">Arsenical resistance</keyword>
<dbReference type="AlphaFoldDB" id="S9UQV9"/>
<evidence type="ECO:0000313" key="4">
    <source>
        <dbReference type="EMBL" id="EPY33307.1"/>
    </source>
</evidence>
<evidence type="ECO:0000259" key="3">
    <source>
        <dbReference type="SMART" id="SM00226"/>
    </source>
</evidence>
<accession>S9UQV9</accession>
<dbReference type="GO" id="GO:0046685">
    <property type="term" value="P:response to arsenic-containing substance"/>
    <property type="evidence" value="ECO:0007669"/>
    <property type="project" value="UniProtKB-KW"/>
</dbReference>
<dbReference type="Proteomes" id="UP000015354">
    <property type="component" value="Unassembled WGS sequence"/>
</dbReference>
<keyword evidence="5" id="KW-1185">Reference proteome</keyword>
<dbReference type="InterPro" id="IPR023485">
    <property type="entry name" value="Ptyr_pPase"/>
</dbReference>
<organism evidence="4 5">
    <name type="scientific">Strigomonas culicis</name>
    <dbReference type="NCBI Taxonomy" id="28005"/>
    <lineage>
        <taxon>Eukaryota</taxon>
        <taxon>Discoba</taxon>
        <taxon>Euglenozoa</taxon>
        <taxon>Kinetoplastea</taxon>
        <taxon>Metakinetoplastina</taxon>
        <taxon>Trypanosomatida</taxon>
        <taxon>Trypanosomatidae</taxon>
        <taxon>Strigomonadinae</taxon>
        <taxon>Strigomonas</taxon>
    </lineage>
</organism>
<feature type="region of interest" description="Disordered" evidence="2">
    <location>
        <begin position="93"/>
        <end position="112"/>
    </location>
</feature>
<dbReference type="SUPFAM" id="SSF52788">
    <property type="entry name" value="Phosphotyrosine protein phosphatases I"/>
    <property type="match status" value="1"/>
</dbReference>
<gene>
    <name evidence="4" type="ORF">STCU_02321</name>
</gene>
<comment type="caution">
    <text evidence="4">The sequence shown here is derived from an EMBL/GenBank/DDBJ whole genome shotgun (WGS) entry which is preliminary data.</text>
</comment>
<dbReference type="PANTHER" id="PTHR43428:SF1">
    <property type="entry name" value="ARSENATE REDUCTASE"/>
    <property type="match status" value="1"/>
</dbReference>
<dbReference type="Gene3D" id="3.40.50.2300">
    <property type="match status" value="1"/>
</dbReference>
<dbReference type="OrthoDB" id="271614at2759"/>
<evidence type="ECO:0000256" key="1">
    <source>
        <dbReference type="ARBA" id="ARBA00022849"/>
    </source>
</evidence>
<evidence type="ECO:0000256" key="2">
    <source>
        <dbReference type="SAM" id="MobiDB-lite"/>
    </source>
</evidence>
<dbReference type="InterPro" id="IPR036196">
    <property type="entry name" value="Ptyr_pPase_sf"/>
</dbReference>
<dbReference type="EMBL" id="ATMH01002321">
    <property type="protein sequence ID" value="EPY33307.1"/>
    <property type="molecule type" value="Genomic_DNA"/>
</dbReference>
<sequence>MTSCRGILVAGVTNRARTQMAEGLLRGMTGNRIFVQSGGFRYRATLHPLAVDVMREVGLDIAHQSPSSLEGAQRQRYTYDVYVSVDAPYTNRTEGRYERTHAQQQTEDDDGRGLYSDPLLAPATPAHWSVAFDAADTREKWELWSPRDPTIFHEDSTRKFQDHLYEGEPLFMRSQLSLLRRAAKVSERWEVPEVAEPFAMEREGPQRERFVAARNALYEHCVRLVRHLESFYGEELLVNDDLVRRFEEQKPVKH</sequence>